<evidence type="ECO:0000313" key="2">
    <source>
        <dbReference type="EMBL" id="KAJ8792747.1"/>
    </source>
</evidence>
<comment type="caution">
    <text evidence="2">The sequence shown here is derived from an EMBL/GenBank/DDBJ whole genome shotgun (WGS) entry which is preliminary data.</text>
</comment>
<gene>
    <name evidence="2" type="ORF">J1605_019567</name>
</gene>
<reference evidence="2 3" key="1">
    <citation type="submission" date="2022-11" db="EMBL/GenBank/DDBJ databases">
        <title>Whole genome sequence of Eschrichtius robustus ER-17-0199.</title>
        <authorList>
            <person name="Bruniche-Olsen A."/>
            <person name="Black A.N."/>
            <person name="Fields C.J."/>
            <person name="Walden K."/>
            <person name="Dewoody J.A."/>
        </authorList>
    </citation>
    <scope>NUCLEOTIDE SEQUENCE [LARGE SCALE GENOMIC DNA]</scope>
    <source>
        <strain evidence="2">ER-17-0199</strain>
        <tissue evidence="2">Blubber</tissue>
    </source>
</reference>
<accession>A0AB34HMC2</accession>
<dbReference type="EMBL" id="JAIQCJ010001083">
    <property type="protein sequence ID" value="KAJ8792747.1"/>
    <property type="molecule type" value="Genomic_DNA"/>
</dbReference>
<evidence type="ECO:0000256" key="1">
    <source>
        <dbReference type="SAM" id="MobiDB-lite"/>
    </source>
</evidence>
<name>A0AB34HMC2_ESCRO</name>
<proteinExistence type="predicted"/>
<feature type="region of interest" description="Disordered" evidence="1">
    <location>
        <begin position="138"/>
        <end position="157"/>
    </location>
</feature>
<organism evidence="2 3">
    <name type="scientific">Eschrichtius robustus</name>
    <name type="common">California gray whale</name>
    <name type="synonym">Eschrichtius gibbosus</name>
    <dbReference type="NCBI Taxonomy" id="9764"/>
    <lineage>
        <taxon>Eukaryota</taxon>
        <taxon>Metazoa</taxon>
        <taxon>Chordata</taxon>
        <taxon>Craniata</taxon>
        <taxon>Vertebrata</taxon>
        <taxon>Euteleostomi</taxon>
        <taxon>Mammalia</taxon>
        <taxon>Eutheria</taxon>
        <taxon>Laurasiatheria</taxon>
        <taxon>Artiodactyla</taxon>
        <taxon>Whippomorpha</taxon>
        <taxon>Cetacea</taxon>
        <taxon>Mysticeti</taxon>
        <taxon>Eschrichtiidae</taxon>
        <taxon>Eschrichtius</taxon>
    </lineage>
</organism>
<dbReference type="Proteomes" id="UP001159641">
    <property type="component" value="Unassembled WGS sequence"/>
</dbReference>
<protein>
    <submittedName>
        <fullName evidence="2">Uncharacterized protein</fullName>
    </submittedName>
</protein>
<feature type="region of interest" description="Disordered" evidence="1">
    <location>
        <begin position="1"/>
        <end position="21"/>
    </location>
</feature>
<sequence>MRVQTRAPRLQPRPRGRTLGVLGLPGPCRPGRRAAGLCLCDSPTSVQGLPEPAPASGLRTRAGALPAGGAGLGESFCLIWKTVDLGSQGKGDPAASPGLGGHPGRGTVAVTTGERHAGVRAATRASILQVFEDRVGSRGGGWRQLGGPQRRWSGGRGGEWGAVGVTPGAAAWRGRAGPAPSGVPKKQVLAAKAQAPPGHVGGCRVPPSAGRRHRLACHVW</sequence>
<dbReference type="AlphaFoldDB" id="A0AB34HMC2"/>
<keyword evidence="3" id="KW-1185">Reference proteome</keyword>
<evidence type="ECO:0000313" key="3">
    <source>
        <dbReference type="Proteomes" id="UP001159641"/>
    </source>
</evidence>